<proteinExistence type="predicted"/>
<protein>
    <submittedName>
        <fullName evidence="1">Uncharacterized protein</fullName>
    </submittedName>
</protein>
<dbReference type="InParanoid" id="A0A4Q1BPP1"/>
<keyword evidence="2" id="KW-1185">Reference proteome</keyword>
<evidence type="ECO:0000313" key="1">
    <source>
        <dbReference type="EMBL" id="RXK39790.1"/>
    </source>
</evidence>
<dbReference type="Proteomes" id="UP000289152">
    <property type="component" value="Unassembled WGS sequence"/>
</dbReference>
<comment type="caution">
    <text evidence="1">The sequence shown here is derived from an EMBL/GenBank/DDBJ whole genome shotgun (WGS) entry which is preliminary data.</text>
</comment>
<dbReference type="EMBL" id="SDIL01000027">
    <property type="protein sequence ID" value="RXK39790.1"/>
    <property type="molecule type" value="Genomic_DNA"/>
</dbReference>
<dbReference type="Gene3D" id="2.60.120.10">
    <property type="entry name" value="Jelly Rolls"/>
    <property type="match status" value="1"/>
</dbReference>
<reference evidence="1 2" key="1">
    <citation type="submission" date="2016-06" db="EMBL/GenBank/DDBJ databases">
        <title>Evolution of pathogenesis and genome organization in the Tremellales.</title>
        <authorList>
            <person name="Cuomo C."/>
            <person name="Litvintseva A."/>
            <person name="Heitman J."/>
            <person name="Chen Y."/>
            <person name="Sun S."/>
            <person name="Springer D."/>
            <person name="Dromer F."/>
            <person name="Young S."/>
            <person name="Zeng Q."/>
            <person name="Chapman S."/>
            <person name="Gujja S."/>
            <person name="Saif S."/>
            <person name="Birren B."/>
        </authorList>
    </citation>
    <scope>NUCLEOTIDE SEQUENCE [LARGE SCALE GENOMIC DNA]</scope>
    <source>
        <strain evidence="1 2">ATCC 28783</strain>
    </source>
</reference>
<organism evidence="1 2">
    <name type="scientific">Tremella mesenterica</name>
    <name type="common">Jelly fungus</name>
    <dbReference type="NCBI Taxonomy" id="5217"/>
    <lineage>
        <taxon>Eukaryota</taxon>
        <taxon>Fungi</taxon>
        <taxon>Dikarya</taxon>
        <taxon>Basidiomycota</taxon>
        <taxon>Agaricomycotina</taxon>
        <taxon>Tremellomycetes</taxon>
        <taxon>Tremellales</taxon>
        <taxon>Tremellaceae</taxon>
        <taxon>Tremella</taxon>
    </lineage>
</organism>
<dbReference type="VEuPathDB" id="FungiDB:TREMEDRAFT_65845"/>
<accession>A0A4Q1BPP1</accession>
<dbReference type="AlphaFoldDB" id="A0A4Q1BPP1"/>
<gene>
    <name evidence="1" type="ORF">M231_02983</name>
</gene>
<sequence>MDNNNAPAYQVPDYTDENKEFFDARTGRVIADKDGVVHSQMLYVLDGTLYREEAEITEGFFEVVPAGTSTSDLNTSTQTCSIWLGQFMAPSDAATLPSSVVSEQAHWQHLNVEAVSANDGAESKMKHCSELSLTLNTGVMVRLLQFEEGFTQEKQQHHEFRPKFPSDE</sequence>
<name>A0A4Q1BPP1_TREME</name>
<dbReference type="InterPro" id="IPR014710">
    <property type="entry name" value="RmlC-like_jellyroll"/>
</dbReference>
<evidence type="ECO:0000313" key="2">
    <source>
        <dbReference type="Proteomes" id="UP000289152"/>
    </source>
</evidence>